<dbReference type="Pfam" id="PF13855">
    <property type="entry name" value="LRR_8"/>
    <property type="match status" value="1"/>
</dbReference>
<evidence type="ECO:0000256" key="19">
    <source>
        <dbReference type="ARBA" id="ARBA00023475"/>
    </source>
</evidence>
<dbReference type="SUPFAM" id="SSF52075">
    <property type="entry name" value="Outer arm dynein light chain 1"/>
    <property type="match status" value="1"/>
</dbReference>
<evidence type="ECO:0000256" key="10">
    <source>
        <dbReference type="ARBA" id="ARBA00022723"/>
    </source>
</evidence>
<reference evidence="26 27" key="1">
    <citation type="submission" date="2013-03" db="EMBL/GenBank/DDBJ databases">
        <title>The Genome Sequence of Phialophora europaea CBS 101466.</title>
        <authorList>
            <consortium name="The Broad Institute Genomics Platform"/>
            <person name="Cuomo C."/>
            <person name="de Hoog S."/>
            <person name="Gorbushina A."/>
            <person name="Walker B."/>
            <person name="Young S.K."/>
            <person name="Zeng Q."/>
            <person name="Gargeya S."/>
            <person name="Fitzgerald M."/>
            <person name="Haas B."/>
            <person name="Abouelleil A."/>
            <person name="Allen A.W."/>
            <person name="Alvarado L."/>
            <person name="Arachchi H.M."/>
            <person name="Berlin A.M."/>
            <person name="Chapman S.B."/>
            <person name="Gainer-Dewar J."/>
            <person name="Goldberg J."/>
            <person name="Griggs A."/>
            <person name="Gujja S."/>
            <person name="Hansen M."/>
            <person name="Howarth C."/>
            <person name="Imamovic A."/>
            <person name="Ireland A."/>
            <person name="Larimer J."/>
            <person name="McCowan C."/>
            <person name="Murphy C."/>
            <person name="Pearson M."/>
            <person name="Poon T.W."/>
            <person name="Priest M."/>
            <person name="Roberts A."/>
            <person name="Saif S."/>
            <person name="Shea T."/>
            <person name="Sisk P."/>
            <person name="Sykes S."/>
            <person name="Wortman J."/>
            <person name="Nusbaum C."/>
            <person name="Birren B."/>
        </authorList>
    </citation>
    <scope>NUCLEOTIDE SEQUENCE [LARGE SCALE GENOMIC DNA]</scope>
    <source>
        <strain evidence="26 27">CBS 101466</strain>
    </source>
</reference>
<feature type="compositionally biased region" description="Basic residues" evidence="24">
    <location>
        <begin position="99"/>
        <end position="109"/>
    </location>
</feature>
<dbReference type="GeneID" id="19975245"/>
<evidence type="ECO:0000313" key="27">
    <source>
        <dbReference type="Proteomes" id="UP000030752"/>
    </source>
</evidence>
<evidence type="ECO:0000256" key="24">
    <source>
        <dbReference type="SAM" id="MobiDB-lite"/>
    </source>
</evidence>
<comment type="subcellular location">
    <subcellularLocation>
        <location evidence="4">Cytoplasm</location>
    </subcellularLocation>
    <subcellularLocation>
        <location evidence="3">Nucleus</location>
    </subcellularLocation>
</comment>
<accession>W2RMH8</accession>
<dbReference type="InterPro" id="IPR001611">
    <property type="entry name" value="Leu-rich_rpt"/>
</dbReference>
<dbReference type="GO" id="GO:0005634">
    <property type="term" value="C:nucleus"/>
    <property type="evidence" value="ECO:0007669"/>
    <property type="project" value="UniProtKB-SubCell"/>
</dbReference>
<comment type="cofactor">
    <cofactor evidence="2">
        <name>Mg(2+)</name>
        <dbReference type="ChEBI" id="CHEBI:18420"/>
    </cofactor>
</comment>
<feature type="region of interest" description="Disordered" evidence="24">
    <location>
        <begin position="1"/>
        <end position="37"/>
    </location>
</feature>
<evidence type="ECO:0000313" key="26">
    <source>
        <dbReference type="EMBL" id="ETN36919.1"/>
    </source>
</evidence>
<comment type="catalytic activity">
    <reaction evidence="1">
        <text>Exonucleolytic cleavage of poly(A) to 5'-AMP.</text>
        <dbReference type="EC" id="3.1.13.4"/>
    </reaction>
</comment>
<feature type="compositionally biased region" description="Polar residues" evidence="24">
    <location>
        <begin position="21"/>
        <end position="32"/>
    </location>
</feature>
<dbReference type="Pfam" id="PF03372">
    <property type="entry name" value="Exo_endo_phos"/>
    <property type="match status" value="1"/>
</dbReference>
<dbReference type="GO" id="GO:0003723">
    <property type="term" value="F:RNA binding"/>
    <property type="evidence" value="ECO:0007669"/>
    <property type="project" value="UniProtKB-KW"/>
</dbReference>
<evidence type="ECO:0000256" key="5">
    <source>
        <dbReference type="ARBA" id="ARBA00010774"/>
    </source>
</evidence>
<dbReference type="FunCoup" id="W2RMH8">
    <property type="interactions" value="435"/>
</dbReference>
<evidence type="ECO:0000256" key="9">
    <source>
        <dbReference type="ARBA" id="ARBA00022722"/>
    </source>
</evidence>
<dbReference type="EC" id="3.1.13.4" evidence="6"/>
<evidence type="ECO:0000256" key="7">
    <source>
        <dbReference type="ARBA" id="ARBA00022490"/>
    </source>
</evidence>
<name>W2RMH8_CYPE1</name>
<keyword evidence="13" id="KW-0269">Exonuclease</keyword>
<organism evidence="26 27">
    <name type="scientific">Cyphellophora europaea (strain CBS 101466)</name>
    <name type="common">Phialophora europaea</name>
    <dbReference type="NCBI Taxonomy" id="1220924"/>
    <lineage>
        <taxon>Eukaryota</taxon>
        <taxon>Fungi</taxon>
        <taxon>Dikarya</taxon>
        <taxon>Ascomycota</taxon>
        <taxon>Pezizomycotina</taxon>
        <taxon>Eurotiomycetes</taxon>
        <taxon>Chaetothyriomycetidae</taxon>
        <taxon>Chaetothyriales</taxon>
        <taxon>Cyphellophoraceae</taxon>
        <taxon>Cyphellophora</taxon>
    </lineage>
</organism>
<evidence type="ECO:0000256" key="23">
    <source>
        <dbReference type="ARBA" id="ARBA00045495"/>
    </source>
</evidence>
<dbReference type="OrthoDB" id="428734at2759"/>
<evidence type="ECO:0000256" key="15">
    <source>
        <dbReference type="ARBA" id="ARBA00022884"/>
    </source>
</evidence>
<feature type="domain" description="Endonuclease/exonuclease/phosphatase" evidence="25">
    <location>
        <begin position="363"/>
        <end position="701"/>
    </location>
</feature>
<evidence type="ECO:0000256" key="11">
    <source>
        <dbReference type="ARBA" id="ARBA00022737"/>
    </source>
</evidence>
<dbReference type="Gene3D" id="3.60.10.10">
    <property type="entry name" value="Endonuclease/exonuclease/phosphatase"/>
    <property type="match status" value="1"/>
</dbReference>
<evidence type="ECO:0000256" key="13">
    <source>
        <dbReference type="ARBA" id="ARBA00022839"/>
    </source>
</evidence>
<dbReference type="PROSITE" id="PS51450">
    <property type="entry name" value="LRR"/>
    <property type="match status" value="1"/>
</dbReference>
<dbReference type="InterPro" id="IPR050410">
    <property type="entry name" value="CCR4/nocturin_mRNA_transcr"/>
</dbReference>
<keyword evidence="8" id="KW-0433">Leucine-rich repeat</keyword>
<dbReference type="GO" id="GO:0030015">
    <property type="term" value="C:CCR4-NOT core complex"/>
    <property type="evidence" value="ECO:0007669"/>
    <property type="project" value="EnsemblFungi"/>
</dbReference>
<keyword evidence="9" id="KW-0540">Nuclease</keyword>
<gene>
    <name evidence="26" type="ORF">HMPREF1541_07906</name>
</gene>
<dbReference type="InterPro" id="IPR003591">
    <property type="entry name" value="Leu-rich_rpt_typical-subtyp"/>
</dbReference>
<comment type="function">
    <text evidence="23">Acts as a catalytic component of the CCR4-NOT core complex, which in the nucleus seems to be a general transcription factor, and in the cytoplasm the major mRNA deadenylase involved in mRNA turnover. Ccr4 has 3'-5' RNase activity with a strong preference for polyadenylated substrates and also low exonuclease activity towards single-stranded DNA.</text>
</comment>
<evidence type="ECO:0000259" key="25">
    <source>
        <dbReference type="Pfam" id="PF03372"/>
    </source>
</evidence>
<feature type="region of interest" description="Disordered" evidence="24">
    <location>
        <begin position="183"/>
        <end position="205"/>
    </location>
</feature>
<keyword evidence="16" id="KW-0805">Transcription regulation</keyword>
<dbReference type="AlphaFoldDB" id="W2RMH8"/>
<dbReference type="STRING" id="1220924.W2RMH8"/>
<evidence type="ECO:0000256" key="18">
    <source>
        <dbReference type="ARBA" id="ARBA00023242"/>
    </source>
</evidence>
<evidence type="ECO:0000256" key="8">
    <source>
        <dbReference type="ARBA" id="ARBA00022614"/>
    </source>
</evidence>
<evidence type="ECO:0000256" key="2">
    <source>
        <dbReference type="ARBA" id="ARBA00001946"/>
    </source>
</evidence>
<dbReference type="Gene3D" id="3.80.10.10">
    <property type="entry name" value="Ribonuclease Inhibitor"/>
    <property type="match status" value="1"/>
</dbReference>
<evidence type="ECO:0000256" key="16">
    <source>
        <dbReference type="ARBA" id="ARBA00023015"/>
    </source>
</evidence>
<keyword evidence="12" id="KW-0378">Hydrolase</keyword>
<evidence type="ECO:0000256" key="12">
    <source>
        <dbReference type="ARBA" id="ARBA00022801"/>
    </source>
</evidence>
<keyword evidence="14" id="KW-0460">Magnesium</keyword>
<dbReference type="Proteomes" id="UP000030752">
    <property type="component" value="Unassembled WGS sequence"/>
</dbReference>
<dbReference type="HOGENOM" id="CLU_016428_4_0_1"/>
<dbReference type="PANTHER" id="PTHR12121:SF100">
    <property type="entry name" value="POLY(A)-SPECIFIC RIBONUCLEASE"/>
    <property type="match status" value="1"/>
</dbReference>
<dbReference type="eggNOG" id="KOG0620">
    <property type="taxonomic scope" value="Eukaryota"/>
</dbReference>
<evidence type="ECO:0000256" key="6">
    <source>
        <dbReference type="ARBA" id="ARBA00012161"/>
    </source>
</evidence>
<evidence type="ECO:0000256" key="20">
    <source>
        <dbReference type="ARBA" id="ARBA00030493"/>
    </source>
</evidence>
<dbReference type="SUPFAM" id="SSF56219">
    <property type="entry name" value="DNase I-like"/>
    <property type="match status" value="1"/>
</dbReference>
<dbReference type="GO" id="GO:0000932">
    <property type="term" value="C:P-body"/>
    <property type="evidence" value="ECO:0007669"/>
    <property type="project" value="EnsemblFungi"/>
</dbReference>
<dbReference type="GO" id="GO:0004535">
    <property type="term" value="F:poly(A)-specific ribonuclease activity"/>
    <property type="evidence" value="ECO:0007669"/>
    <property type="project" value="UniProtKB-EC"/>
</dbReference>
<keyword evidence="10" id="KW-0479">Metal-binding</keyword>
<evidence type="ECO:0000256" key="1">
    <source>
        <dbReference type="ARBA" id="ARBA00001663"/>
    </source>
</evidence>
<feature type="region of interest" description="Disordered" evidence="24">
    <location>
        <begin position="90"/>
        <end position="110"/>
    </location>
</feature>
<dbReference type="GO" id="GO:0000289">
    <property type="term" value="P:nuclear-transcribed mRNA poly(A) tail shortening"/>
    <property type="evidence" value="ECO:0007669"/>
    <property type="project" value="EnsemblFungi"/>
</dbReference>
<dbReference type="InterPro" id="IPR005135">
    <property type="entry name" value="Endo/exonuclease/phosphatase"/>
</dbReference>
<keyword evidence="15" id="KW-0694">RNA-binding</keyword>
<sequence>MADGPLRYQQPAPNLFYNAHSPRNASRTNSPRNPRRHFAEFPSPTASPLHAIASHGPTMFHNAYQNHNNMMNGAQSHQRFGNMQVHKQHQQHYGPHGPMGHHQHQHGPMHQHNISGGFSNAQHHVLGFQDQMQNGGGDASPDDIEDMDNDYWKEQQSCLQECREMHGPNQRAKNVAHNAKGISYIGADDPNSDRAKKAGTTTGSRSDWDELDLGGQGLHALSPILFNAYGFIRRLNLGWNNLTVLSPTIGQLKQLEHLDVSFNQLSELPPEIGMLSSLKQLHLFNNRIQTLPYEVGFLFKLEMLGIAGNPLESGQKDKITEGGTKALVHHLRESMPEPPPPRERVWHQLDESAEESTDSVKALSYNILCERYATPTMYGYVPERVLSWAYRKTLILDEIREQNADIVCLQELDKNSYDEWFRGKLAEVGYKGYFAQKSRAETLGENARFVDGCGTFWKDKKYIQLHADHLVLGRKAVERPGAKASADMLNRVWQRDDIATVVFLENRVTGSRIIVVNSHIFWDPAFKDVKLIQAAVMMEEVSKLAERYAKWPAVTNKQTFRFADADDSAEPPPEMGPSLEYTSPAQIPMILCGDWNSGADSAVYDLFTKKGLTAQHDDLAGRDYGTFSKNGMSHEFSLKSAYSGIEDEMPFTNYTPSFAGVLDHIWFSTNSLRVTGLLGEIDPEYLKRVPGFPNFHFPSDHLALVAGFRVEKRRKIEKVDADFGPSSRK</sequence>
<dbReference type="VEuPathDB" id="FungiDB:HMPREF1541_07906"/>
<keyword evidence="27" id="KW-1185">Reference proteome</keyword>
<dbReference type="InterPro" id="IPR032675">
    <property type="entry name" value="LRR_dom_sf"/>
</dbReference>
<dbReference type="InParanoid" id="W2RMH8"/>
<protein>
    <recommendedName>
        <fullName evidence="19">CCR4-Not complex 3'-5'-exoribonuclease subunit Ccr4</fullName>
        <ecNumber evidence="6">3.1.13.4</ecNumber>
    </recommendedName>
    <alternativeName>
        <fullName evidence="20">Carbon catabolite repressor protein 4</fullName>
    </alternativeName>
    <alternativeName>
        <fullName evidence="21">Cytoplasmic deadenylase</fullName>
    </alternativeName>
    <alternativeName>
        <fullName evidence="22">Glucose-repressible alcohol dehydrogenase transcriptional effector</fullName>
    </alternativeName>
</protein>
<evidence type="ECO:0000256" key="22">
    <source>
        <dbReference type="ARBA" id="ARBA00033317"/>
    </source>
</evidence>
<dbReference type="SMART" id="SM00369">
    <property type="entry name" value="LRR_TYP"/>
    <property type="match status" value="2"/>
</dbReference>
<evidence type="ECO:0000256" key="14">
    <source>
        <dbReference type="ARBA" id="ARBA00022842"/>
    </source>
</evidence>
<keyword evidence="17" id="KW-0804">Transcription</keyword>
<evidence type="ECO:0000256" key="3">
    <source>
        <dbReference type="ARBA" id="ARBA00004123"/>
    </source>
</evidence>
<dbReference type="InterPro" id="IPR036691">
    <property type="entry name" value="Endo/exonu/phosph_ase_sf"/>
</dbReference>
<dbReference type="RefSeq" id="XP_008720451.1">
    <property type="nucleotide sequence ID" value="XM_008722229.1"/>
</dbReference>
<evidence type="ECO:0000256" key="17">
    <source>
        <dbReference type="ARBA" id="ARBA00023163"/>
    </source>
</evidence>
<keyword evidence="11" id="KW-0677">Repeat</keyword>
<evidence type="ECO:0000256" key="21">
    <source>
        <dbReference type="ARBA" id="ARBA00031469"/>
    </source>
</evidence>
<proteinExistence type="inferred from homology"/>
<keyword evidence="7" id="KW-0963">Cytoplasm</keyword>
<keyword evidence="18" id="KW-0539">Nucleus</keyword>
<evidence type="ECO:0000256" key="4">
    <source>
        <dbReference type="ARBA" id="ARBA00004496"/>
    </source>
</evidence>
<dbReference type="GO" id="GO:0046872">
    <property type="term" value="F:metal ion binding"/>
    <property type="evidence" value="ECO:0007669"/>
    <property type="project" value="UniProtKB-KW"/>
</dbReference>
<dbReference type="PANTHER" id="PTHR12121">
    <property type="entry name" value="CARBON CATABOLITE REPRESSOR PROTEIN 4"/>
    <property type="match status" value="1"/>
</dbReference>
<comment type="similarity">
    <text evidence="5">Belongs to the CCR4/nocturin family.</text>
</comment>
<dbReference type="EMBL" id="KB822724">
    <property type="protein sequence ID" value="ETN36919.1"/>
    <property type="molecule type" value="Genomic_DNA"/>
</dbReference>